<protein>
    <recommendedName>
        <fullName evidence="1">Abortive phage infection protein C-terminal domain-containing protein</fullName>
    </recommendedName>
</protein>
<dbReference type="Proteomes" id="UP000261285">
    <property type="component" value="Unassembled WGS sequence"/>
</dbReference>
<reference evidence="2 3" key="1">
    <citation type="submission" date="2018-08" db="EMBL/GenBank/DDBJ databases">
        <title>A genome reference for cultivated species of the human gut microbiota.</title>
        <authorList>
            <person name="Zou Y."/>
            <person name="Xue W."/>
            <person name="Luo G."/>
        </authorList>
    </citation>
    <scope>NUCLEOTIDE SEQUENCE [LARGE SCALE GENOMIC DNA]</scope>
    <source>
        <strain evidence="2 3">OM02-16</strain>
    </source>
</reference>
<name>A0A3E5GIX6_9FIRM</name>
<dbReference type="Pfam" id="PF10592">
    <property type="entry name" value="AIPR"/>
    <property type="match status" value="1"/>
</dbReference>
<dbReference type="RefSeq" id="WP_117597353.1">
    <property type="nucleotide sequence ID" value="NZ_CABMEZ010000002.1"/>
</dbReference>
<feature type="domain" description="Abortive phage infection protein C-terminal" evidence="1">
    <location>
        <begin position="235"/>
        <end position="490"/>
    </location>
</feature>
<organism evidence="2 3">
    <name type="scientific">Dorea longicatena</name>
    <dbReference type="NCBI Taxonomy" id="88431"/>
    <lineage>
        <taxon>Bacteria</taxon>
        <taxon>Bacillati</taxon>
        <taxon>Bacillota</taxon>
        <taxon>Clostridia</taxon>
        <taxon>Lachnospirales</taxon>
        <taxon>Lachnospiraceae</taxon>
        <taxon>Dorea</taxon>
    </lineage>
</organism>
<comment type="caution">
    <text evidence="2">The sequence shown here is derived from an EMBL/GenBank/DDBJ whole genome shotgun (WGS) entry which is preliminary data.</text>
</comment>
<evidence type="ECO:0000313" key="2">
    <source>
        <dbReference type="EMBL" id="RGO34378.1"/>
    </source>
</evidence>
<evidence type="ECO:0000259" key="1">
    <source>
        <dbReference type="Pfam" id="PF10592"/>
    </source>
</evidence>
<gene>
    <name evidence="2" type="ORF">DXB16_02470</name>
</gene>
<proteinExistence type="predicted"/>
<accession>A0A3E5GIX6</accession>
<sequence>MFKDIRLKANFGDYVDKYELNGEREEENEKRYICYTYLSQIQPARLDRDFDLLDEICDSRWEDLDIIGFAIALNDQLLTTATDIDDVLQIEKKGNFELYLLTYKKSINVDEVLSAIKNEKEDTEAAEIIQYMNSQKIVAKWEELPTVNLIIITDEVKDALIQKKEAFVQKTYQINEEKLFRIAKANANEYKTILNFEEEFVLPNKGGEATVVLCKAKQLIDILKNEDDMIRLNLFDENVRAYQGNTDVNNEMIKTLREDPENFVLYNNGITIVCNGLERKAKTCEIEDPQVVNGCQTCNSLFRAYKKKMDLSKVKVIVKIIQTSDEVVTRGIVRGTNRQNIVYEVAFETIRQFHKDLEDFFNVMKVSGFQKVYYERRSKQYYFDSKIKPYQKISFRILIQSMVAMYMNRVEISHRHESKLIEEYKGKLFVEGQSFYPYYVAALLTANLDYLVKKEKKFADIKNYKMHILFLLQELNMGPAPDINDKEEIEKYCKKFMKLLSDIKFENLVMIAADRFRKLIERWIKIKGSNYRFAIKDKPEFTEFMLEELRGNTKRTTTNSIYHGTVLNVNTDKNGNLYGFISCKPNNIYFNDLDNPGMSPSYVGKLVSYKVAGTGKATRGINVKLI</sequence>
<evidence type="ECO:0000313" key="3">
    <source>
        <dbReference type="Proteomes" id="UP000261285"/>
    </source>
</evidence>
<dbReference type="AlphaFoldDB" id="A0A3E5GIX6"/>
<dbReference type="EMBL" id="QSVN01000002">
    <property type="protein sequence ID" value="RGO34378.1"/>
    <property type="molecule type" value="Genomic_DNA"/>
</dbReference>
<dbReference type="InterPro" id="IPR018891">
    <property type="entry name" value="AIPR_C"/>
</dbReference>